<evidence type="ECO:0000313" key="3">
    <source>
        <dbReference type="Proteomes" id="UP000679179"/>
    </source>
</evidence>
<organism evidence="2 3">
    <name type="scientific">Clostridium polyendosporum</name>
    <dbReference type="NCBI Taxonomy" id="69208"/>
    <lineage>
        <taxon>Bacteria</taxon>
        <taxon>Bacillati</taxon>
        <taxon>Bacillota</taxon>
        <taxon>Clostridia</taxon>
        <taxon>Eubacteriales</taxon>
        <taxon>Clostridiaceae</taxon>
        <taxon>Clostridium</taxon>
    </lineage>
</organism>
<sequence length="648" mass="75078">MIVYEATKKQFMDHVTNDEIAIKIEEAYLRNVGRIKKSEFNAWDKSMQYMYKVLNTSAIPDDSGVAIEYKVPATSRRVDFIISGLDNNDKENAIIIELKQWQEVEVIEDEDGIVKTAMNNSLIRTSHPSYQAWTYATLIKDYNEAVQKDNISLFPCAYLHNYYLRDDDPLVNKVYDKYLERAPVYVKGEVLKLREFICKYIKKADHKRVLYKIENGKIKPSKSLQDALVSMLDGNDEFYMIDDQKVVFETALKMSRISLKKNKKQVLIIEGGPGTGKSVLAINLMVKLTAQDYLCQYVTKNSAPREVYCKKLKGSHTKKYIDNLFKNSGAYYDSQKDEFDILIVDEAHRLNEKSGLFKNLGENQIKEIINASRCSIFFLDENQRVTLSDIGNKKAIIDFANKLGAEVRELKLESQFRCNGSDGYLSWIDDVLEIRQTANYDGFEFDYDIKIVDNPNELKKLIIEKNQINNKARIVSGYCWEWISEGKTNKDVYDIVMPEYNFSMSWNLSNSKTWAIDPFSVEQAGCIHTCQGLEFDYVGVIIGEDLRYENSIVTDFTKRAKSDKSLSGIKKLYKQNKIKALEAADEIIKNTYRTLMTRGMKGCYIYCVDKKLSNYLKDRLSKFYKNITYKEIEERNSRKIDENSFIEN</sequence>
<dbReference type="RefSeq" id="WP_212903167.1">
    <property type="nucleotide sequence ID" value="NZ_BOPZ01000006.1"/>
</dbReference>
<dbReference type="InterPro" id="IPR027417">
    <property type="entry name" value="P-loop_NTPase"/>
</dbReference>
<evidence type="ECO:0000259" key="1">
    <source>
        <dbReference type="SMART" id="SM00382"/>
    </source>
</evidence>
<name>A0A919VFH9_9CLOT</name>
<dbReference type="AlphaFoldDB" id="A0A919VFH9"/>
<comment type="caution">
    <text evidence="2">The sequence shown here is derived from an EMBL/GenBank/DDBJ whole genome shotgun (WGS) entry which is preliminary data.</text>
</comment>
<dbReference type="EMBL" id="BOPZ01000006">
    <property type="protein sequence ID" value="GIM28440.1"/>
    <property type="molecule type" value="Genomic_DNA"/>
</dbReference>
<protein>
    <submittedName>
        <fullName evidence="2">ATPase AAA</fullName>
    </submittedName>
</protein>
<dbReference type="SMART" id="SM00382">
    <property type="entry name" value="AAA"/>
    <property type="match status" value="1"/>
</dbReference>
<proteinExistence type="predicted"/>
<dbReference type="InterPro" id="IPR003593">
    <property type="entry name" value="AAA+_ATPase"/>
</dbReference>
<accession>A0A919VFH9</accession>
<keyword evidence="3" id="KW-1185">Reference proteome</keyword>
<dbReference type="Pfam" id="PF09848">
    <property type="entry name" value="SLFN-g3_helicase"/>
    <property type="match status" value="1"/>
</dbReference>
<dbReference type="Proteomes" id="UP000679179">
    <property type="component" value="Unassembled WGS sequence"/>
</dbReference>
<feature type="domain" description="AAA+ ATPase" evidence="1">
    <location>
        <begin position="263"/>
        <end position="413"/>
    </location>
</feature>
<dbReference type="InterPro" id="IPR018647">
    <property type="entry name" value="SLFN_3-like_DNA/RNA_helicase"/>
</dbReference>
<gene>
    <name evidence="2" type="ORF">CPJCM30710_11060</name>
</gene>
<dbReference type="SUPFAM" id="SSF52540">
    <property type="entry name" value="P-loop containing nucleoside triphosphate hydrolases"/>
    <property type="match status" value="2"/>
</dbReference>
<reference evidence="2" key="1">
    <citation type="submission" date="2021-03" db="EMBL/GenBank/DDBJ databases">
        <title>Taxonomic study of Clostridium polyendosporum from meadow-gley soil under rice.</title>
        <authorList>
            <person name="Kobayashi H."/>
            <person name="Tanizawa Y."/>
            <person name="Yagura M."/>
        </authorList>
    </citation>
    <scope>NUCLEOTIDE SEQUENCE</scope>
    <source>
        <strain evidence="2">JCM 30710</strain>
    </source>
</reference>
<evidence type="ECO:0000313" key="2">
    <source>
        <dbReference type="EMBL" id="GIM28440.1"/>
    </source>
</evidence>
<dbReference type="Gene3D" id="3.40.50.300">
    <property type="entry name" value="P-loop containing nucleotide triphosphate hydrolases"/>
    <property type="match status" value="1"/>
</dbReference>